<dbReference type="Pfam" id="PF12829">
    <property type="entry name" value="Mhr1"/>
    <property type="match status" value="1"/>
</dbReference>
<evidence type="ECO:0000256" key="1">
    <source>
        <dbReference type="ARBA" id="ARBA00004173"/>
    </source>
</evidence>
<dbReference type="EMBL" id="KZ858957">
    <property type="protein sequence ID" value="RDW27979.1"/>
    <property type="molecule type" value="Genomic_DNA"/>
</dbReference>
<dbReference type="EMBL" id="CP017557">
    <property type="protein sequence ID" value="AOW05544.1"/>
    <property type="molecule type" value="Genomic_DNA"/>
</dbReference>
<dbReference type="Proteomes" id="UP000256601">
    <property type="component" value="Unassembled WGS sequence"/>
</dbReference>
<keyword evidence="5" id="KW-0496">Mitochondrion</keyword>
<dbReference type="Proteomes" id="UP000182444">
    <property type="component" value="Chromosome 1E"/>
</dbReference>
<dbReference type="GO" id="GO:0003735">
    <property type="term" value="F:structural constituent of ribosome"/>
    <property type="evidence" value="ECO:0007669"/>
    <property type="project" value="TreeGrafter"/>
</dbReference>
<reference evidence="10 12" key="1">
    <citation type="journal article" date="2016" name="PLoS ONE">
        <title>Sequence Assembly of Yarrowia lipolytica Strain W29/CLIB89 Shows Transposable Element Diversity.</title>
        <authorList>
            <person name="Magnan C."/>
            <person name="Yu J."/>
            <person name="Chang I."/>
            <person name="Jahn E."/>
            <person name="Kanomata Y."/>
            <person name="Wu J."/>
            <person name="Zeller M."/>
            <person name="Oakes M."/>
            <person name="Baldi P."/>
            <person name="Sandmeyer S."/>
        </authorList>
    </citation>
    <scope>NUCLEOTIDE SEQUENCE [LARGE SCALE GENOMIC DNA]</scope>
    <source>
        <strain evidence="10">CLIB89</strain>
        <strain evidence="12">CLIB89(W29)</strain>
    </source>
</reference>
<dbReference type="VEuPathDB" id="FungiDB:YALI0_E17369g"/>
<proteinExistence type="inferred from homology"/>
<evidence type="ECO:0000313" key="11">
    <source>
        <dbReference type="EMBL" id="RDW27979.1"/>
    </source>
</evidence>
<evidence type="ECO:0000256" key="7">
    <source>
        <dbReference type="ARBA" id="ARBA00023274"/>
    </source>
</evidence>
<dbReference type="PANTHER" id="PTHR28184:SF1">
    <property type="entry name" value="LARGE RIBOSOMAL SUBUNIT PROTEIN ML67"/>
    <property type="match status" value="1"/>
</dbReference>
<evidence type="ECO:0000256" key="5">
    <source>
        <dbReference type="ARBA" id="ARBA00023128"/>
    </source>
</evidence>
<evidence type="ECO:0000256" key="6">
    <source>
        <dbReference type="ARBA" id="ARBA00023163"/>
    </source>
</evidence>
<evidence type="ECO:0000256" key="9">
    <source>
        <dbReference type="ARBA" id="ARBA00035511"/>
    </source>
</evidence>
<dbReference type="GeneID" id="2911667"/>
<evidence type="ECO:0000313" key="10">
    <source>
        <dbReference type="EMBL" id="AOW05544.1"/>
    </source>
</evidence>
<dbReference type="OrthoDB" id="5333655at2759"/>
<dbReference type="RefSeq" id="XP_504060.1">
    <property type="nucleotide sequence ID" value="XM_504060.1"/>
</dbReference>
<dbReference type="GO" id="GO:0005739">
    <property type="term" value="C:mitochondrion"/>
    <property type="evidence" value="ECO:0007669"/>
    <property type="project" value="UniProtKB-SubCell"/>
</dbReference>
<organism evidence="10 12">
    <name type="scientific">Yarrowia lipolytica</name>
    <name type="common">Candida lipolytica</name>
    <dbReference type="NCBI Taxonomy" id="4952"/>
    <lineage>
        <taxon>Eukaryota</taxon>
        <taxon>Fungi</taxon>
        <taxon>Dikarya</taxon>
        <taxon>Ascomycota</taxon>
        <taxon>Saccharomycotina</taxon>
        <taxon>Dipodascomycetes</taxon>
        <taxon>Dipodascales</taxon>
        <taxon>Dipodascales incertae sedis</taxon>
        <taxon>Yarrowia</taxon>
    </lineage>
</organism>
<dbReference type="KEGG" id="yli:2911667"/>
<evidence type="ECO:0000256" key="8">
    <source>
        <dbReference type="ARBA" id="ARBA00035185"/>
    </source>
</evidence>
<dbReference type="eggNOG" id="ENOG502QSKX">
    <property type="taxonomic scope" value="Eukaryota"/>
</dbReference>
<name>A0A1D8NIT1_YARLL</name>
<gene>
    <name evidence="11" type="ORF">B0I71DRAFT_128144</name>
    <name evidence="10" type="ORF">YALI1_E20635g</name>
</gene>
<evidence type="ECO:0000256" key="3">
    <source>
        <dbReference type="ARBA" id="ARBA00022980"/>
    </source>
</evidence>
<dbReference type="PANTHER" id="PTHR28184">
    <property type="entry name" value="MITOCHONDRIAL HOMOLOGOUS RECOMBINATION PROTEIN 1"/>
    <property type="match status" value="1"/>
</dbReference>
<dbReference type="GO" id="GO:0005840">
    <property type="term" value="C:ribosome"/>
    <property type="evidence" value="ECO:0007669"/>
    <property type="project" value="UniProtKB-KW"/>
</dbReference>
<evidence type="ECO:0000313" key="13">
    <source>
        <dbReference type="Proteomes" id="UP000256601"/>
    </source>
</evidence>
<dbReference type="GO" id="GO:0000150">
    <property type="term" value="F:DNA strand exchange activity"/>
    <property type="evidence" value="ECO:0007669"/>
    <property type="project" value="InterPro"/>
</dbReference>
<accession>A0A1D8NIT1</accession>
<evidence type="ECO:0000256" key="4">
    <source>
        <dbReference type="ARBA" id="ARBA00023015"/>
    </source>
</evidence>
<comment type="similarity">
    <text evidence="2">Belongs to the mitochondrion-specific ribosomal protein mL67 family.</text>
</comment>
<dbReference type="SMR" id="A0A1D8NIT1"/>
<dbReference type="InterPro" id="IPR024629">
    <property type="entry name" value="Ribosomal_mL67"/>
</dbReference>
<dbReference type="AlphaFoldDB" id="A0A1D8NIT1"/>
<keyword evidence="3" id="KW-0689">Ribosomal protein</keyword>
<evidence type="ECO:0000313" key="12">
    <source>
        <dbReference type="Proteomes" id="UP000182444"/>
    </source>
</evidence>
<keyword evidence="6" id="KW-0804">Transcription</keyword>
<protein>
    <recommendedName>
        <fullName evidence="8">Large ribosomal subunit protein mL67</fullName>
    </recommendedName>
    <alternativeName>
        <fullName evidence="9">Mitochondrial homologous recombination protein 1</fullName>
    </alternativeName>
</protein>
<keyword evidence="4" id="KW-0805">Transcription regulation</keyword>
<comment type="subcellular location">
    <subcellularLocation>
        <location evidence="1">Mitochondrion</location>
    </subcellularLocation>
</comment>
<keyword evidence="7" id="KW-0687">Ribonucleoprotein</keyword>
<dbReference type="GO" id="GO:1990904">
    <property type="term" value="C:ribonucleoprotein complex"/>
    <property type="evidence" value="ECO:0007669"/>
    <property type="project" value="UniProtKB-KW"/>
</dbReference>
<reference evidence="11 13" key="2">
    <citation type="submission" date="2018-07" db="EMBL/GenBank/DDBJ databases">
        <title>Draft Genome Assemblies for Five Robust Yarrowia lipolytica Strains Exhibiting High Lipid Production and Pentose Sugar Utilization and Sugar Alcohol Secretion from Undetoxified Lignocellulosic Biomass Hydrolysates.</title>
        <authorList>
            <consortium name="DOE Joint Genome Institute"/>
            <person name="Walker C."/>
            <person name="Ryu S."/>
            <person name="Na H."/>
            <person name="Zane M."/>
            <person name="LaButti K."/>
            <person name="Lipzen A."/>
            <person name="Haridas S."/>
            <person name="Barry K."/>
            <person name="Grigoriev I.V."/>
            <person name="Quarterman J."/>
            <person name="Slininger P."/>
            <person name="Dien B."/>
            <person name="Trinh C.T."/>
        </authorList>
    </citation>
    <scope>NUCLEOTIDE SEQUENCE [LARGE SCALE GENOMIC DNA]</scope>
    <source>
        <strain evidence="11 13">YB392</strain>
    </source>
</reference>
<dbReference type="VEuPathDB" id="FungiDB:YALI1_E20635g"/>
<sequence length="204" mass="23546">MAQYTKAMGTVRKYTPATLKRDGKPAFVYVYRHLQTGQVAYTQVPGVTEHHLNRQFKDPNWENKRPTMRQDLWRPMAVADFGDHQAACDAYDGLVYLRYKRTHDGKKDIKGWRKTNAAGNVWQDGQYRPVYTQEALADLSTVTEAVKVPVTIHWEDLWRRGAAESWPENADHSVLKRWDAIYPQSLEKRLAKEAKVPGETTAEQ</sequence>
<evidence type="ECO:0000256" key="2">
    <source>
        <dbReference type="ARBA" id="ARBA00010741"/>
    </source>
</evidence>
<dbReference type="GO" id="GO:0003697">
    <property type="term" value="F:single-stranded DNA binding"/>
    <property type="evidence" value="ECO:0007669"/>
    <property type="project" value="InterPro"/>
</dbReference>